<proteinExistence type="predicted"/>
<gene>
    <name evidence="1" type="ORF">PR048_009892</name>
</gene>
<accession>A0ABQ9I175</accession>
<organism evidence="1 2">
    <name type="scientific">Dryococelus australis</name>
    <dbReference type="NCBI Taxonomy" id="614101"/>
    <lineage>
        <taxon>Eukaryota</taxon>
        <taxon>Metazoa</taxon>
        <taxon>Ecdysozoa</taxon>
        <taxon>Arthropoda</taxon>
        <taxon>Hexapoda</taxon>
        <taxon>Insecta</taxon>
        <taxon>Pterygota</taxon>
        <taxon>Neoptera</taxon>
        <taxon>Polyneoptera</taxon>
        <taxon>Phasmatodea</taxon>
        <taxon>Verophasmatodea</taxon>
        <taxon>Anareolatae</taxon>
        <taxon>Phasmatidae</taxon>
        <taxon>Eurycanthinae</taxon>
        <taxon>Dryococelus</taxon>
    </lineage>
</organism>
<dbReference type="PANTHER" id="PTHR45749:SF21">
    <property type="entry name" value="DUF4371 DOMAIN-CONTAINING PROTEIN"/>
    <property type="match status" value="1"/>
</dbReference>
<evidence type="ECO:0000313" key="1">
    <source>
        <dbReference type="EMBL" id="KAJ8890384.1"/>
    </source>
</evidence>
<protein>
    <submittedName>
        <fullName evidence="1">Uncharacterized protein</fullName>
    </submittedName>
</protein>
<sequence>MPELSERQQKLLKKNLQYRTSEILASLRYSDCQWKKNKSRSTQCLLNFLEERSSLHKETKELFSEVGKVLRLILLTPVSFATPERRFYILKRLQNYLRSAMNQESMNHLAPRHTYQDRADYLAINEVCYEFVNNDCRVQVFGK</sequence>
<dbReference type="PANTHER" id="PTHR45749">
    <property type="match status" value="1"/>
</dbReference>
<reference evidence="1 2" key="1">
    <citation type="submission" date="2023-02" db="EMBL/GenBank/DDBJ databases">
        <title>LHISI_Scaffold_Assembly.</title>
        <authorList>
            <person name="Stuart O.P."/>
            <person name="Cleave R."/>
            <person name="Magrath M.J.L."/>
            <person name="Mikheyev A.S."/>
        </authorList>
    </citation>
    <scope>NUCLEOTIDE SEQUENCE [LARGE SCALE GENOMIC DNA]</scope>
    <source>
        <strain evidence="1">Daus_M_001</strain>
        <tissue evidence="1">Leg muscle</tissue>
    </source>
</reference>
<evidence type="ECO:0000313" key="2">
    <source>
        <dbReference type="Proteomes" id="UP001159363"/>
    </source>
</evidence>
<keyword evidence="2" id="KW-1185">Reference proteome</keyword>
<comment type="caution">
    <text evidence="1">The sequence shown here is derived from an EMBL/GenBank/DDBJ whole genome shotgun (WGS) entry which is preliminary data.</text>
</comment>
<dbReference type="EMBL" id="JARBHB010000003">
    <property type="protein sequence ID" value="KAJ8890384.1"/>
    <property type="molecule type" value="Genomic_DNA"/>
</dbReference>
<name>A0ABQ9I175_9NEOP</name>
<dbReference type="Proteomes" id="UP001159363">
    <property type="component" value="Chromosome 3"/>
</dbReference>